<proteinExistence type="predicted"/>
<name>A0A6B9ZA15_9BACT</name>
<keyword evidence="2" id="KW-1185">Reference proteome</keyword>
<evidence type="ECO:0000313" key="1">
    <source>
        <dbReference type="EMBL" id="QHS59162.1"/>
    </source>
</evidence>
<sequence length="49" mass="5276">MMYNRSDTTPVVSFTSGSFQLLSGLGVTADIAICCMETASSRPQEQTEN</sequence>
<protein>
    <submittedName>
        <fullName evidence="1">Uncharacterized protein</fullName>
    </submittedName>
</protein>
<dbReference type="Proteomes" id="UP000476411">
    <property type="component" value="Chromosome"/>
</dbReference>
<dbReference type="KEGG" id="chih:GWR21_06040"/>
<dbReference type="EMBL" id="CP048113">
    <property type="protein sequence ID" value="QHS59162.1"/>
    <property type="molecule type" value="Genomic_DNA"/>
</dbReference>
<dbReference type="AlphaFoldDB" id="A0A6B9ZA15"/>
<gene>
    <name evidence="1" type="ORF">GWR21_06040</name>
</gene>
<organism evidence="1 2">
    <name type="scientific">Chitinophaga agri</name>
    <dbReference type="NCBI Taxonomy" id="2703787"/>
    <lineage>
        <taxon>Bacteria</taxon>
        <taxon>Pseudomonadati</taxon>
        <taxon>Bacteroidota</taxon>
        <taxon>Chitinophagia</taxon>
        <taxon>Chitinophagales</taxon>
        <taxon>Chitinophagaceae</taxon>
        <taxon>Chitinophaga</taxon>
    </lineage>
</organism>
<accession>A0A6B9ZA15</accession>
<dbReference type="RefSeq" id="WP_162330861.1">
    <property type="nucleotide sequence ID" value="NZ_CP048113.1"/>
</dbReference>
<reference evidence="1 2" key="1">
    <citation type="submission" date="2020-01" db="EMBL/GenBank/DDBJ databases">
        <title>Complete genome sequence of Chitinophaga sp. H33E-04 isolated from quinoa roots.</title>
        <authorList>
            <person name="Weon H.-Y."/>
            <person name="Lee S.A."/>
        </authorList>
    </citation>
    <scope>NUCLEOTIDE SEQUENCE [LARGE SCALE GENOMIC DNA]</scope>
    <source>
        <strain evidence="1 2">H33E-04</strain>
    </source>
</reference>
<evidence type="ECO:0000313" key="2">
    <source>
        <dbReference type="Proteomes" id="UP000476411"/>
    </source>
</evidence>